<evidence type="ECO:0000313" key="2">
    <source>
        <dbReference type="Proteomes" id="UP000199113"/>
    </source>
</evidence>
<organism evidence="1 2">
    <name type="scientific">Nocardioides alpinus</name>
    <dbReference type="NCBI Taxonomy" id="748909"/>
    <lineage>
        <taxon>Bacteria</taxon>
        <taxon>Bacillati</taxon>
        <taxon>Actinomycetota</taxon>
        <taxon>Actinomycetes</taxon>
        <taxon>Propionibacteriales</taxon>
        <taxon>Nocardioidaceae</taxon>
        <taxon>Nocardioides</taxon>
    </lineage>
</organism>
<dbReference type="EMBL" id="FOKC01000004">
    <property type="protein sequence ID" value="SFB13925.1"/>
    <property type="molecule type" value="Genomic_DNA"/>
</dbReference>
<name>A0A1I0YKJ5_9ACTN</name>
<accession>A0A1I0YKJ5</accession>
<evidence type="ECO:0000313" key="1">
    <source>
        <dbReference type="EMBL" id="SFB13925.1"/>
    </source>
</evidence>
<gene>
    <name evidence="1" type="ORF">SAMN05192575_10456</name>
</gene>
<sequence length="297" mass="32742">MTTDDTPRLPGLSVSDTRWLVAEARRVLSDLGRSSNVLDGVALEVEGGMTMGLDNLARTISMMPRKRWSRAVRAQLTTLDRSRPDHQPSPEDLRVKLWPEAQGEGLLTYDAVRPLPGLLAVVAAQGDGFSQEFGKLDVVGLDRDEAYDTALGNVAALPRPRHTRRRVDPDVRSSWVEFLDSSDAYGAARITVLPDLLRTLRIDFPEHGVLVAVPTKYELWVHVPVDEHVLDTAVAMSWLAFRTFAEEPYPICPDVFLVSPDMHALRVVAPDARGFDLDDRALLGLVTAMGIDLGEAS</sequence>
<dbReference type="STRING" id="748909.SAMN05192575_10456"/>
<dbReference type="AlphaFoldDB" id="A0A1I0YKJ5"/>
<reference evidence="2" key="1">
    <citation type="submission" date="2016-10" db="EMBL/GenBank/DDBJ databases">
        <authorList>
            <person name="Varghese N."/>
            <person name="Submissions S."/>
        </authorList>
    </citation>
    <scope>NUCLEOTIDE SEQUENCE [LARGE SCALE GENOMIC DNA]</scope>
    <source>
        <strain evidence="2">CGMCC 1.10697</strain>
    </source>
</reference>
<proteinExistence type="predicted"/>
<dbReference type="Proteomes" id="UP000199113">
    <property type="component" value="Unassembled WGS sequence"/>
</dbReference>
<dbReference type="RefSeq" id="WP_157829540.1">
    <property type="nucleotide sequence ID" value="NZ_FOKC01000004.1"/>
</dbReference>
<protein>
    <submittedName>
        <fullName evidence="1">Uncharacterized protein</fullName>
    </submittedName>
</protein>